<dbReference type="OrthoDB" id="6041487at2"/>
<evidence type="ECO:0000313" key="2">
    <source>
        <dbReference type="Proteomes" id="UP000306631"/>
    </source>
</evidence>
<dbReference type="Proteomes" id="UP000306631">
    <property type="component" value="Unassembled WGS sequence"/>
</dbReference>
<comment type="caution">
    <text evidence="1">The sequence shown here is derived from an EMBL/GenBank/DDBJ whole genome shotgun (WGS) entry which is preliminary data.</text>
</comment>
<proteinExistence type="predicted"/>
<organism evidence="1 2">
    <name type="scientific">Stenotrophomonas maltophilia</name>
    <name type="common">Pseudomonas maltophilia</name>
    <name type="synonym">Xanthomonas maltophilia</name>
    <dbReference type="NCBI Taxonomy" id="40324"/>
    <lineage>
        <taxon>Bacteria</taxon>
        <taxon>Pseudomonadati</taxon>
        <taxon>Pseudomonadota</taxon>
        <taxon>Gammaproteobacteria</taxon>
        <taxon>Lysobacterales</taxon>
        <taxon>Lysobacteraceae</taxon>
        <taxon>Stenotrophomonas</taxon>
        <taxon>Stenotrophomonas maltophilia group</taxon>
    </lineage>
</organism>
<dbReference type="AlphaFoldDB" id="A0A4V3RJL6"/>
<sequence>MLITVQCQERQWRVVHPSRPDAIDFPNGAVAFDFADAMAREHHASTGGASAVRVEVQDAAVEAVRYG</sequence>
<gene>
    <name evidence="1" type="ORF">E5352_02690</name>
</gene>
<dbReference type="RefSeq" id="WP_017355252.1">
    <property type="nucleotide sequence ID" value="NZ_SRYW01000002.1"/>
</dbReference>
<evidence type="ECO:0008006" key="3">
    <source>
        <dbReference type="Google" id="ProtNLM"/>
    </source>
</evidence>
<protein>
    <recommendedName>
        <fullName evidence="3">DUF2188 domain-containing protein</fullName>
    </recommendedName>
</protein>
<accession>A0A4V3RJL6</accession>
<name>A0A4V3RJL6_STEMA</name>
<evidence type="ECO:0000313" key="1">
    <source>
        <dbReference type="EMBL" id="TGY36420.1"/>
    </source>
</evidence>
<reference evidence="1 2" key="1">
    <citation type="submission" date="2019-04" db="EMBL/GenBank/DDBJ databases">
        <title>Microbes associate with the intestines of laboratory mice.</title>
        <authorList>
            <person name="Navarre W."/>
            <person name="Wong E."/>
            <person name="Huang K."/>
            <person name="Tropini C."/>
            <person name="Ng K."/>
            <person name="Yu B."/>
        </authorList>
    </citation>
    <scope>NUCLEOTIDE SEQUENCE [LARGE SCALE GENOMIC DNA]</scope>
    <source>
        <strain evidence="1 2">NM62_B4-13</strain>
    </source>
</reference>
<dbReference type="EMBL" id="SRYW01000002">
    <property type="protein sequence ID" value="TGY36420.1"/>
    <property type="molecule type" value="Genomic_DNA"/>
</dbReference>